<accession>A0ABQ9DMY1</accession>
<evidence type="ECO:0000313" key="2">
    <source>
        <dbReference type="Proteomes" id="UP001145742"/>
    </source>
</evidence>
<proteinExistence type="predicted"/>
<dbReference type="Proteomes" id="UP001145742">
    <property type="component" value="Unassembled WGS sequence"/>
</dbReference>
<evidence type="ECO:0000313" key="1">
    <source>
        <dbReference type="EMBL" id="KAJ7425646.1"/>
    </source>
</evidence>
<organism evidence="1 2">
    <name type="scientific">Willisornis vidua</name>
    <name type="common">Xingu scale-backed antbird</name>
    <dbReference type="NCBI Taxonomy" id="1566151"/>
    <lineage>
        <taxon>Eukaryota</taxon>
        <taxon>Metazoa</taxon>
        <taxon>Chordata</taxon>
        <taxon>Craniata</taxon>
        <taxon>Vertebrata</taxon>
        <taxon>Euteleostomi</taxon>
        <taxon>Archelosauria</taxon>
        <taxon>Archosauria</taxon>
        <taxon>Dinosauria</taxon>
        <taxon>Saurischia</taxon>
        <taxon>Theropoda</taxon>
        <taxon>Coelurosauria</taxon>
        <taxon>Aves</taxon>
        <taxon>Neognathae</taxon>
        <taxon>Neoaves</taxon>
        <taxon>Telluraves</taxon>
        <taxon>Australaves</taxon>
        <taxon>Passeriformes</taxon>
        <taxon>Thamnophilidae</taxon>
        <taxon>Willisornis</taxon>
    </lineage>
</organism>
<protein>
    <submittedName>
        <fullName evidence="1">Uncharacterized protein</fullName>
    </submittedName>
</protein>
<keyword evidence="2" id="KW-1185">Reference proteome</keyword>
<comment type="caution">
    <text evidence="1">The sequence shown here is derived from an EMBL/GenBank/DDBJ whole genome shotgun (WGS) entry which is preliminary data.</text>
</comment>
<name>A0ABQ9DMY1_9PASS</name>
<reference evidence="1" key="1">
    <citation type="submission" date="2019-10" db="EMBL/GenBank/DDBJ databases">
        <authorList>
            <person name="Soares A.E.R."/>
            <person name="Aleixo A."/>
            <person name="Schneider P."/>
            <person name="Miyaki C.Y."/>
            <person name="Schneider M.P."/>
            <person name="Mello C."/>
            <person name="Vasconcelos A.T.R."/>
        </authorList>
    </citation>
    <scope>NUCLEOTIDE SEQUENCE</scope>
    <source>
        <tissue evidence="1">Muscle</tissue>
    </source>
</reference>
<sequence length="127" mass="14093">MVKRLCPCSPRSAEIHQQPVEKTHAGAGGYLKEAVTPWEAPAGPDSWQAPADPWRKKPKVDQVFLVGIVTFWRTHSGAGLKGCTPWKGTTLEQFMKTYSLWKDSGWKLPHTGAGKGFLSLNRGRNHL</sequence>
<gene>
    <name evidence="1" type="ORF">WISP_22622</name>
</gene>
<dbReference type="EMBL" id="WHWB01032455">
    <property type="protein sequence ID" value="KAJ7425646.1"/>
    <property type="molecule type" value="Genomic_DNA"/>
</dbReference>